<protein>
    <submittedName>
        <fullName evidence="1">Regulator</fullName>
    </submittedName>
</protein>
<dbReference type="Gene3D" id="2.130.10.10">
    <property type="entry name" value="YVTN repeat-like/Quinoprotein amine dehydrogenase"/>
    <property type="match status" value="2"/>
</dbReference>
<sequence length="409" mass="44616">MKFNPTLMALGVLVGAGVIVGAYQLGQQGSSEAINKNEAAVLTQTAQPVAAVADMASPDAASVDGPRFSHFRVGNRNVKSIFADGRYVWVGTSGGVIRYDTELDDYELFNNKNAGLLSNGIFHVSRLDDRRMAIGTYGGGLAVFDVEANTWQTINIPDGLADQFVYDVLTVANGDVWIATWSGANRVRNGEFDNPDAWETFTVENTNGGLPNPWVYGVEAGLNGDVWFATEGGLALYKDGKWQKWGHDEGLGADYELVESAIQFKSDPGQASMHHARQKDEQGLQDVKVAYNPNYVISLQVQKDGTVWAGTWGAGLGRFKDGEWKNYTSFDGLPANHIFMLYLDPQENLWAGTSKGLARFDPDTETFSIKTMNDGLYAENVFSMTTGKDGDFWIGSFGGVAHIEQGWSQ</sequence>
<reference evidence="1" key="1">
    <citation type="journal article" date="2020" name="mSystems">
        <title>Genome- and Community-Level Interaction Insights into Carbon Utilization and Element Cycling Functions of Hydrothermarchaeota in Hydrothermal Sediment.</title>
        <authorList>
            <person name="Zhou Z."/>
            <person name="Liu Y."/>
            <person name="Xu W."/>
            <person name="Pan J."/>
            <person name="Luo Z.H."/>
            <person name="Li M."/>
        </authorList>
    </citation>
    <scope>NUCLEOTIDE SEQUENCE [LARGE SCALE GENOMIC DNA]</scope>
    <source>
        <strain evidence="1">HyVt-505</strain>
    </source>
</reference>
<comment type="caution">
    <text evidence="1">The sequence shown here is derived from an EMBL/GenBank/DDBJ whole genome shotgun (WGS) entry which is preliminary data.</text>
</comment>
<evidence type="ECO:0000313" key="1">
    <source>
        <dbReference type="EMBL" id="HHJ80021.1"/>
    </source>
</evidence>
<organism evidence="1">
    <name type="scientific">Candidatus Tenderia electrophaga</name>
    <dbReference type="NCBI Taxonomy" id="1748243"/>
    <lineage>
        <taxon>Bacteria</taxon>
        <taxon>Pseudomonadati</taxon>
        <taxon>Pseudomonadota</taxon>
        <taxon>Gammaproteobacteria</taxon>
        <taxon>Candidatus Tenderiales</taxon>
        <taxon>Candidatus Tenderiaceae</taxon>
        <taxon>Candidatus Tenderia</taxon>
    </lineage>
</organism>
<dbReference type="InterPro" id="IPR011110">
    <property type="entry name" value="Reg_prop"/>
</dbReference>
<dbReference type="Pfam" id="PF07494">
    <property type="entry name" value="Reg_prop"/>
    <property type="match status" value="1"/>
</dbReference>
<proteinExistence type="predicted"/>
<dbReference type="SUPFAM" id="SSF63829">
    <property type="entry name" value="Calcium-dependent phosphotriesterase"/>
    <property type="match status" value="1"/>
</dbReference>
<gene>
    <name evidence="1" type="ORF">ENJ65_00140</name>
</gene>
<dbReference type="AlphaFoldDB" id="A0A832J524"/>
<name>A0A832J524_9GAMM</name>
<dbReference type="InterPro" id="IPR015943">
    <property type="entry name" value="WD40/YVTN_repeat-like_dom_sf"/>
</dbReference>
<dbReference type="EMBL" id="DRNF01000012">
    <property type="protein sequence ID" value="HHJ80021.1"/>
    <property type="molecule type" value="Genomic_DNA"/>
</dbReference>
<dbReference type="Proteomes" id="UP000885832">
    <property type="component" value="Unassembled WGS sequence"/>
</dbReference>
<accession>A0A832J524</accession>